<keyword evidence="4 7" id="KW-0378">Hydrolase</keyword>
<feature type="domain" description="Glycoside hydrolase family 3 N-terminal" evidence="6">
    <location>
        <begin position="30"/>
        <end position="349"/>
    </location>
</feature>
<dbReference type="InterPro" id="IPR036962">
    <property type="entry name" value="Glyco_hydro_3_N_sf"/>
</dbReference>
<dbReference type="InterPro" id="IPR050226">
    <property type="entry name" value="NagZ_Beta-hexosaminidase"/>
</dbReference>
<dbReference type="GO" id="GO:0004563">
    <property type="term" value="F:beta-N-acetylhexosaminidase activity"/>
    <property type="evidence" value="ECO:0007669"/>
    <property type="project" value="UniProtKB-EC"/>
</dbReference>
<evidence type="ECO:0000259" key="6">
    <source>
        <dbReference type="Pfam" id="PF00933"/>
    </source>
</evidence>
<protein>
    <recommendedName>
        <fullName evidence="3">beta-N-acetylhexosaminidase</fullName>
        <ecNumber evidence="3">3.2.1.52</ecNumber>
    </recommendedName>
</protein>
<gene>
    <name evidence="8" type="ORF">FUT82_00185</name>
    <name evidence="7" type="ORF">TPHV1_90098</name>
</gene>
<sequence>MSLVDLRAKPYFLTEEDIRWVETTIQSMSLEEKIGQLFFQLFHSFEEAEVIDFINTYHLGGARYSAASSEKVQGLVKTLQSNAKIPLFVACNCDSGGDGACTDGTYIASGAQCEASGDPQVAYNAGYVSGAEAVALGCNWNFDPCADILTNWRNTIVNTRAYGTNADTVLRYILPYVKGLRQSTIISTIKHFPGDGTEERDQHLVLGVNEMSVQEWDASFGKLYKAMIDDGIMSIMAGHIALPQYSRALVPEMTYDEIMPATLAPELIQDLLKKKLGFNGLVITDASHMLGFSAAMQRKDAVPRAIAAGCDMFLFMNDPAEDFQYMMQGYKNGIITEERLTDALRRILGLKAAIKLHTAKAENRLLPSAESLSVIGCAAHKEMAREAADKGITLVKNTLGQLPLSPSVHKRIRLYFLDNTEIGVYTEFDEKGNPIKTENKTLALFKKELEAAGFIVDVNTRGVREKGSVETYKETVDAALVVSDIRGYAVENNYRIRWSCAMANEIPWYVWEVPTVFVSLNYTTHLTDVPMVKAYINAYARTPEIIHQVVQKIIGASPFKGTYNENVWCNKWETRR</sequence>
<dbReference type="SUPFAM" id="SSF51445">
    <property type="entry name" value="(Trans)glycosidases"/>
    <property type="match status" value="1"/>
</dbReference>
<keyword evidence="9" id="KW-1185">Reference proteome</keyword>
<proteinExistence type="inferred from homology"/>
<dbReference type="InterPro" id="IPR001764">
    <property type="entry name" value="Glyco_hydro_3_N"/>
</dbReference>
<accession>A0A0B7GXS1</accession>
<organism evidence="7 9">
    <name type="scientific">Treponema phagedenis</name>
    <dbReference type="NCBI Taxonomy" id="162"/>
    <lineage>
        <taxon>Bacteria</taxon>
        <taxon>Pseudomonadati</taxon>
        <taxon>Spirochaetota</taxon>
        <taxon>Spirochaetia</taxon>
        <taxon>Spirochaetales</taxon>
        <taxon>Treponemataceae</taxon>
        <taxon>Treponema</taxon>
    </lineage>
</organism>
<dbReference type="Gene3D" id="3.40.50.1700">
    <property type="entry name" value="Glycoside hydrolase family 3 C-terminal domain"/>
    <property type="match status" value="1"/>
</dbReference>
<dbReference type="GeneID" id="57751732"/>
<evidence type="ECO:0000313" key="9">
    <source>
        <dbReference type="Proteomes" id="UP000042527"/>
    </source>
</evidence>
<evidence type="ECO:0000313" key="10">
    <source>
        <dbReference type="Proteomes" id="UP000323594"/>
    </source>
</evidence>
<evidence type="ECO:0000313" key="7">
    <source>
        <dbReference type="EMBL" id="CEM63469.1"/>
    </source>
</evidence>
<comment type="catalytic activity">
    <reaction evidence="1">
        <text>Hydrolysis of terminal non-reducing N-acetyl-D-hexosamine residues in N-acetyl-beta-D-hexosaminides.</text>
        <dbReference type="EC" id="3.2.1.52"/>
    </reaction>
</comment>
<comment type="similarity">
    <text evidence="2">Belongs to the glycosyl hydrolase 3 family.</text>
</comment>
<reference evidence="7" key="2">
    <citation type="submission" date="2015-01" db="EMBL/GenBank/DDBJ databases">
        <authorList>
            <person name="Xiang T."/>
            <person name="Song Y."/>
            <person name="Huang L."/>
            <person name="Wang B."/>
            <person name="Wu P."/>
        </authorList>
    </citation>
    <scope>NUCLEOTIDE SEQUENCE [LARGE SCALE GENOMIC DNA]</scope>
    <source>
        <strain evidence="7">V1</strain>
    </source>
</reference>
<evidence type="ECO:0000256" key="3">
    <source>
        <dbReference type="ARBA" id="ARBA00012663"/>
    </source>
</evidence>
<reference evidence="8 10" key="3">
    <citation type="submission" date="2019-08" db="EMBL/GenBank/DDBJ databases">
        <authorList>
            <person name="Kuhnert P."/>
        </authorList>
    </citation>
    <scope>NUCLEOTIDE SEQUENCE [LARGE SCALE GENOMIC DNA]</scope>
    <source>
        <strain evidence="8 10">B36.5</strain>
    </source>
</reference>
<dbReference type="Proteomes" id="UP000323594">
    <property type="component" value="Chromosome"/>
</dbReference>
<dbReference type="OrthoDB" id="9805821at2"/>
<dbReference type="GO" id="GO:0009254">
    <property type="term" value="P:peptidoglycan turnover"/>
    <property type="evidence" value="ECO:0007669"/>
    <property type="project" value="TreeGrafter"/>
</dbReference>
<dbReference type="EMBL" id="CP042817">
    <property type="protein sequence ID" value="QEJ96579.1"/>
    <property type="molecule type" value="Genomic_DNA"/>
</dbReference>
<keyword evidence="5" id="KW-0326">Glycosidase</keyword>
<evidence type="ECO:0000313" key="8">
    <source>
        <dbReference type="EMBL" id="QEJ96579.1"/>
    </source>
</evidence>
<dbReference type="PANTHER" id="PTHR30480">
    <property type="entry name" value="BETA-HEXOSAMINIDASE-RELATED"/>
    <property type="match status" value="1"/>
</dbReference>
<evidence type="ECO:0000256" key="4">
    <source>
        <dbReference type="ARBA" id="ARBA00022801"/>
    </source>
</evidence>
<evidence type="ECO:0000256" key="1">
    <source>
        <dbReference type="ARBA" id="ARBA00001231"/>
    </source>
</evidence>
<name>A0A0B7GXS1_TREPH</name>
<dbReference type="InterPro" id="IPR017853">
    <property type="entry name" value="GH"/>
</dbReference>
<evidence type="ECO:0000256" key="2">
    <source>
        <dbReference type="ARBA" id="ARBA00005336"/>
    </source>
</evidence>
<dbReference type="AlphaFoldDB" id="A0A0B7GXS1"/>
<evidence type="ECO:0000256" key="5">
    <source>
        <dbReference type="ARBA" id="ARBA00023295"/>
    </source>
</evidence>
<dbReference type="GO" id="GO:0005975">
    <property type="term" value="P:carbohydrate metabolic process"/>
    <property type="evidence" value="ECO:0007669"/>
    <property type="project" value="InterPro"/>
</dbReference>
<reference evidence="9" key="1">
    <citation type="submission" date="2015-01" db="EMBL/GenBank/DDBJ databases">
        <authorList>
            <person name="Manzoor Shahid"/>
            <person name="Zubair Saima"/>
        </authorList>
    </citation>
    <scope>NUCLEOTIDE SEQUENCE [LARGE SCALE GENOMIC DNA]</scope>
    <source>
        <strain evidence="9">V1</strain>
    </source>
</reference>
<dbReference type="EC" id="3.2.1.52" evidence="3"/>
<dbReference type="Proteomes" id="UP000042527">
    <property type="component" value="Unassembled WGS sequence"/>
</dbReference>
<dbReference type="InterPro" id="IPR036881">
    <property type="entry name" value="Glyco_hydro_3_C_sf"/>
</dbReference>
<dbReference type="Pfam" id="PF00933">
    <property type="entry name" value="Glyco_hydro_3"/>
    <property type="match status" value="1"/>
</dbReference>
<dbReference type="EMBL" id="CDNC01000051">
    <property type="protein sequence ID" value="CEM63469.1"/>
    <property type="molecule type" value="Genomic_DNA"/>
</dbReference>
<dbReference type="RefSeq" id="WP_024752832.1">
    <property type="nucleotide sequence ID" value="NZ_CDNC01000051.1"/>
</dbReference>
<dbReference type="PANTHER" id="PTHR30480:SF13">
    <property type="entry name" value="BETA-HEXOSAMINIDASE"/>
    <property type="match status" value="1"/>
</dbReference>
<dbReference type="Gene3D" id="3.20.20.300">
    <property type="entry name" value="Glycoside hydrolase, family 3, N-terminal domain"/>
    <property type="match status" value="1"/>
</dbReference>